<keyword evidence="3" id="KW-1185">Reference proteome</keyword>
<evidence type="ECO:0000256" key="1">
    <source>
        <dbReference type="SAM" id="MobiDB-lite"/>
    </source>
</evidence>
<gene>
    <name evidence="2" type="ORF">SAMN02745172_00617</name>
</gene>
<accession>A0A1M7Z8N4</accession>
<feature type="region of interest" description="Disordered" evidence="1">
    <location>
        <begin position="17"/>
        <end position="59"/>
    </location>
</feature>
<dbReference type="Proteomes" id="UP000186406">
    <property type="component" value="Unassembled WGS sequence"/>
</dbReference>
<sequence length="94" mass="9448">MPALAQACLRFGEPLRRAGSIRPGRSPLRGAGIGDGIAPSPLSDADGASPPAFTSPVPSNAVHSAAAAVVNWSDSVDSFIAVVEDRPAEIAIAT</sequence>
<evidence type="ECO:0000313" key="3">
    <source>
        <dbReference type="Proteomes" id="UP000186406"/>
    </source>
</evidence>
<organism evidence="2 3">
    <name type="scientific">Pseudoxanthobacter soli DSM 19599</name>
    <dbReference type="NCBI Taxonomy" id="1123029"/>
    <lineage>
        <taxon>Bacteria</taxon>
        <taxon>Pseudomonadati</taxon>
        <taxon>Pseudomonadota</taxon>
        <taxon>Alphaproteobacteria</taxon>
        <taxon>Hyphomicrobiales</taxon>
        <taxon>Segnochrobactraceae</taxon>
        <taxon>Pseudoxanthobacter</taxon>
    </lineage>
</organism>
<reference evidence="2 3" key="1">
    <citation type="submission" date="2016-12" db="EMBL/GenBank/DDBJ databases">
        <authorList>
            <person name="Song W.-J."/>
            <person name="Kurnit D.M."/>
        </authorList>
    </citation>
    <scope>NUCLEOTIDE SEQUENCE [LARGE SCALE GENOMIC DNA]</scope>
    <source>
        <strain evidence="2 3">DSM 19599</strain>
    </source>
</reference>
<proteinExistence type="predicted"/>
<evidence type="ECO:0000313" key="2">
    <source>
        <dbReference type="EMBL" id="SHO61140.1"/>
    </source>
</evidence>
<dbReference type="EMBL" id="FRXO01000001">
    <property type="protein sequence ID" value="SHO61140.1"/>
    <property type="molecule type" value="Genomic_DNA"/>
</dbReference>
<name>A0A1M7Z8N4_9HYPH</name>
<protein>
    <submittedName>
        <fullName evidence="2">Uncharacterized protein</fullName>
    </submittedName>
</protein>
<dbReference type="AlphaFoldDB" id="A0A1M7Z8N4"/>